<evidence type="ECO:0000259" key="6">
    <source>
        <dbReference type="Pfam" id="PF17102"/>
    </source>
</evidence>
<comment type="similarity">
    <text evidence="1">Belongs to the stealth family.</text>
</comment>
<evidence type="ECO:0000313" key="8">
    <source>
        <dbReference type="Proteomes" id="UP001596364"/>
    </source>
</evidence>
<evidence type="ECO:0000313" key="7">
    <source>
        <dbReference type="EMBL" id="MFC6439346.1"/>
    </source>
</evidence>
<evidence type="ECO:0000256" key="3">
    <source>
        <dbReference type="ARBA" id="ARBA00023169"/>
    </source>
</evidence>
<evidence type="ECO:0000256" key="2">
    <source>
        <dbReference type="ARBA" id="ARBA00022679"/>
    </source>
</evidence>
<keyword evidence="3" id="KW-0270">Exopolysaccharide synthesis</keyword>
<accession>A0ABW1XII5</accession>
<organism evidence="7 8">
    <name type="scientific">Pseudobowmanella zhangzhouensis</name>
    <dbReference type="NCBI Taxonomy" id="1537679"/>
    <lineage>
        <taxon>Bacteria</taxon>
        <taxon>Pseudomonadati</taxon>
        <taxon>Pseudomonadota</taxon>
        <taxon>Gammaproteobacteria</taxon>
        <taxon>Alteromonadales</taxon>
        <taxon>Alteromonadaceae</taxon>
    </lineage>
</organism>
<dbReference type="PANTHER" id="PTHR24045">
    <property type="match status" value="1"/>
</dbReference>
<dbReference type="Pfam" id="PF17102">
    <property type="entry name" value="Stealth_CR3"/>
    <property type="match status" value="1"/>
</dbReference>
<keyword evidence="2" id="KW-0808">Transferase</keyword>
<feature type="domain" description="Stealth protein CR3 conserved region 3" evidence="6">
    <location>
        <begin position="192"/>
        <end position="238"/>
    </location>
</feature>
<feature type="domain" description="Stealth protein CR2 conserved region 2" evidence="4">
    <location>
        <begin position="46"/>
        <end position="150"/>
    </location>
</feature>
<sequence>MSTPIDVVIFWVDGNDPVHRQKRQHYLADFELESAQNSEQSTDDKRFVQHDELKYCLRSIRQHAPWCRTIWLVTDQQVPGFLDPHKLALDGIELVDHRTLFTGVEQYLPTFNSRALAARVHHIPGLAERYLIGNDDVMLAGDVEESFFFVGDKPVIYADWRDESWPLTLWRQGILSGASLMGFDRSHFIEPSHGFLPFSKSQMALLEQQFPEQFLNNLRYRFRHESQMLVESLYNHYCLKHDLCELRDTTPMVHFSFQLCREGSQEKVAFLLELLHTGQRKMLCINEFASLTGRFSWVEDKISQFSGRPLCSELCD</sequence>
<evidence type="ECO:0000256" key="1">
    <source>
        <dbReference type="ARBA" id="ARBA00007583"/>
    </source>
</evidence>
<dbReference type="RefSeq" id="WP_131257360.1">
    <property type="nucleotide sequence ID" value="NZ_JBHSUS010000001.1"/>
</dbReference>
<dbReference type="Proteomes" id="UP001596364">
    <property type="component" value="Unassembled WGS sequence"/>
</dbReference>
<reference evidence="8" key="1">
    <citation type="journal article" date="2019" name="Int. J. Syst. Evol. Microbiol.">
        <title>The Global Catalogue of Microorganisms (GCM) 10K type strain sequencing project: providing services to taxonomists for standard genome sequencing and annotation.</title>
        <authorList>
            <consortium name="The Broad Institute Genomics Platform"/>
            <consortium name="The Broad Institute Genome Sequencing Center for Infectious Disease"/>
            <person name="Wu L."/>
            <person name="Ma J."/>
        </authorList>
    </citation>
    <scope>NUCLEOTIDE SEQUENCE [LARGE SCALE GENOMIC DNA]</scope>
    <source>
        <strain evidence="8">CGMCC 1.16031</strain>
    </source>
</reference>
<dbReference type="InterPro" id="IPR031358">
    <property type="entry name" value="Stealth_CR1"/>
</dbReference>
<comment type="caution">
    <text evidence="7">The sequence shown here is derived from an EMBL/GenBank/DDBJ whole genome shotgun (WGS) entry which is preliminary data.</text>
</comment>
<dbReference type="Pfam" id="PF11380">
    <property type="entry name" value="Stealth_CR2"/>
    <property type="match status" value="1"/>
</dbReference>
<name>A0ABW1XII5_9ALTE</name>
<dbReference type="InterPro" id="IPR021520">
    <property type="entry name" value="Stealth_CR2"/>
</dbReference>
<dbReference type="EMBL" id="JBHSUS010000001">
    <property type="protein sequence ID" value="MFC6439346.1"/>
    <property type="molecule type" value="Genomic_DNA"/>
</dbReference>
<keyword evidence="8" id="KW-1185">Reference proteome</keyword>
<dbReference type="Pfam" id="PF17101">
    <property type="entry name" value="Stealth_CR1"/>
    <property type="match status" value="1"/>
</dbReference>
<dbReference type="InterPro" id="IPR047141">
    <property type="entry name" value="Stealth"/>
</dbReference>
<evidence type="ECO:0000259" key="4">
    <source>
        <dbReference type="Pfam" id="PF11380"/>
    </source>
</evidence>
<dbReference type="PANTHER" id="PTHR24045:SF0">
    <property type="entry name" value="N-ACETYLGLUCOSAMINE-1-PHOSPHOTRANSFERASE SUBUNITS ALPHA_BETA"/>
    <property type="match status" value="1"/>
</dbReference>
<dbReference type="InterPro" id="IPR031357">
    <property type="entry name" value="Stealth_CR3"/>
</dbReference>
<gene>
    <name evidence="7" type="ORF">ACFP85_04180</name>
</gene>
<evidence type="ECO:0000259" key="5">
    <source>
        <dbReference type="Pfam" id="PF17101"/>
    </source>
</evidence>
<proteinExistence type="inferred from homology"/>
<protein>
    <submittedName>
        <fullName evidence="7">Stealth CR1 domain-containing protein</fullName>
    </submittedName>
</protein>
<feature type="domain" description="Stealth protein CR1 conserved region 1" evidence="5">
    <location>
        <begin position="4"/>
        <end position="28"/>
    </location>
</feature>